<reference evidence="2" key="1">
    <citation type="submission" date="2022-04" db="EMBL/GenBank/DDBJ databases">
        <title>Complete genome sequence of a cyanobacterium, Nostoc sp. SO-36, isolated in Antarctica.</title>
        <authorList>
            <person name="Kanesaki Y."/>
            <person name="Effendi D."/>
            <person name="Sakamoto T."/>
            <person name="Ohtani S."/>
            <person name="Awai K."/>
        </authorList>
    </citation>
    <scope>NUCLEOTIDE SEQUENCE</scope>
    <source>
        <strain evidence="2">SO-36</strain>
    </source>
</reference>
<evidence type="ECO:0000313" key="2">
    <source>
        <dbReference type="EMBL" id="BDI20347.1"/>
    </source>
</evidence>
<dbReference type="Pfam" id="PF01850">
    <property type="entry name" value="PIN"/>
    <property type="match status" value="1"/>
</dbReference>
<evidence type="ECO:0000313" key="3">
    <source>
        <dbReference type="Proteomes" id="UP001055453"/>
    </source>
</evidence>
<sequence>MTDNTYFIDTNVWLYRLFDDKKIEVAERDRKRNIAISITSNEGIIISTQVVNEVSANLLKKAAFNEEQIKAVIQSLYRRCTVVEFNLNIFESASDIRSRYNFSFWDGLIVACALSARSSILYSEDMQDGLIVAGQLEIVNPFKLR</sequence>
<dbReference type="SUPFAM" id="SSF88723">
    <property type="entry name" value="PIN domain-like"/>
    <property type="match status" value="1"/>
</dbReference>
<gene>
    <name evidence="2" type="primary">vapC_5</name>
    <name evidence="2" type="ORF">ANSO36C_61490</name>
</gene>
<evidence type="ECO:0000259" key="1">
    <source>
        <dbReference type="Pfam" id="PF01850"/>
    </source>
</evidence>
<dbReference type="Proteomes" id="UP001055453">
    <property type="component" value="Chromosome"/>
</dbReference>
<dbReference type="RefSeq" id="WP_251957754.1">
    <property type="nucleotide sequence ID" value="NZ_AP025732.1"/>
</dbReference>
<dbReference type="Gene3D" id="3.40.50.1010">
    <property type="entry name" value="5'-nuclease"/>
    <property type="match status" value="1"/>
</dbReference>
<proteinExistence type="predicted"/>
<protein>
    <submittedName>
        <fullName evidence="2">Ribonuclease VapC</fullName>
    </submittedName>
</protein>
<dbReference type="InterPro" id="IPR002716">
    <property type="entry name" value="PIN_dom"/>
</dbReference>
<name>A0ABN6QFU2_NOSCO</name>
<accession>A0ABN6QFU2</accession>
<dbReference type="EMBL" id="AP025732">
    <property type="protein sequence ID" value="BDI20347.1"/>
    <property type="molecule type" value="Genomic_DNA"/>
</dbReference>
<keyword evidence="3" id="KW-1185">Reference proteome</keyword>
<dbReference type="CDD" id="cd18692">
    <property type="entry name" value="PIN_VapC-like"/>
    <property type="match status" value="1"/>
</dbReference>
<feature type="domain" description="PIN" evidence="1">
    <location>
        <begin position="6"/>
        <end position="125"/>
    </location>
</feature>
<organism evidence="2 3">
    <name type="scientific">Nostoc cf. commune SO-36</name>
    <dbReference type="NCBI Taxonomy" id="449208"/>
    <lineage>
        <taxon>Bacteria</taxon>
        <taxon>Bacillati</taxon>
        <taxon>Cyanobacteriota</taxon>
        <taxon>Cyanophyceae</taxon>
        <taxon>Nostocales</taxon>
        <taxon>Nostocaceae</taxon>
        <taxon>Nostoc</taxon>
    </lineage>
</organism>
<dbReference type="InterPro" id="IPR029060">
    <property type="entry name" value="PIN-like_dom_sf"/>
</dbReference>